<dbReference type="InterPro" id="IPR006913">
    <property type="entry name" value="CENP-V/GFA"/>
</dbReference>
<evidence type="ECO:0000256" key="2">
    <source>
        <dbReference type="ARBA" id="ARBA00022723"/>
    </source>
</evidence>
<evidence type="ECO:0000256" key="4">
    <source>
        <dbReference type="ARBA" id="ARBA00023239"/>
    </source>
</evidence>
<dbReference type="EMBL" id="CCRH01000010">
    <property type="protein sequence ID" value="CDZ37452.1"/>
    <property type="molecule type" value="Genomic_DNA"/>
</dbReference>
<organism evidence="7 8">
    <name type="scientific">Neorhizobium galegae bv. officinalis</name>
    <dbReference type="NCBI Taxonomy" id="323656"/>
    <lineage>
        <taxon>Bacteria</taxon>
        <taxon>Pseudomonadati</taxon>
        <taxon>Pseudomonadota</taxon>
        <taxon>Alphaproteobacteria</taxon>
        <taxon>Hyphomicrobiales</taxon>
        <taxon>Rhizobiaceae</taxon>
        <taxon>Rhizobium/Agrobacterium group</taxon>
        <taxon>Neorhizobium</taxon>
    </lineage>
</organism>
<dbReference type="OrthoDB" id="9807246at2"/>
<evidence type="ECO:0000256" key="3">
    <source>
        <dbReference type="ARBA" id="ARBA00022833"/>
    </source>
</evidence>
<sequence>MSVAIHTGGCQCGAVRYRAEGEIGFPHLCHCRMCQKAAGNYFMPLGGVMHENFKLTRGEPAWFRSSETVRRGFCEKCGTPLFYDGSSDHMSITLGSLDDPQSVKPELQTNLAHKMSWFGELDHLQHDIAMDMTEEQEKTVSASSNQHPDHDTEVWPPGNRHVEGQS</sequence>
<reference evidence="7 8" key="1">
    <citation type="submission" date="2014-08" db="EMBL/GenBank/DDBJ databases">
        <authorList>
            <person name="Chen Y.-H."/>
        </authorList>
    </citation>
    <scope>NUCLEOTIDE SEQUENCE [LARGE SCALE GENOMIC DNA]</scope>
</reference>
<proteinExistence type="inferred from homology"/>
<protein>
    <submittedName>
        <fullName evidence="7">Glutathione-dependent formaldehyde-activating GFA</fullName>
    </submittedName>
</protein>
<comment type="similarity">
    <text evidence="1">Belongs to the Gfa family.</text>
</comment>
<evidence type="ECO:0000259" key="6">
    <source>
        <dbReference type="PROSITE" id="PS51891"/>
    </source>
</evidence>
<evidence type="ECO:0000256" key="5">
    <source>
        <dbReference type="SAM" id="MobiDB-lite"/>
    </source>
</evidence>
<keyword evidence="2" id="KW-0479">Metal-binding</keyword>
<dbReference type="PROSITE" id="PS51891">
    <property type="entry name" value="CENP_V_GFA"/>
    <property type="match status" value="1"/>
</dbReference>
<evidence type="ECO:0000313" key="8">
    <source>
        <dbReference type="Proteomes" id="UP000046176"/>
    </source>
</evidence>
<dbReference type="InterPro" id="IPR011057">
    <property type="entry name" value="Mss4-like_sf"/>
</dbReference>
<dbReference type="PANTHER" id="PTHR33337">
    <property type="entry name" value="GFA DOMAIN-CONTAINING PROTEIN"/>
    <property type="match status" value="1"/>
</dbReference>
<evidence type="ECO:0000313" key="7">
    <source>
        <dbReference type="EMBL" id="CDZ37452.1"/>
    </source>
</evidence>
<gene>
    <name evidence="7" type="ORF">NGAL_HAMBI1145_38960</name>
</gene>
<dbReference type="Pfam" id="PF04828">
    <property type="entry name" value="GFA"/>
    <property type="match status" value="1"/>
</dbReference>
<name>A0A0T7FR08_NEOGA</name>
<dbReference type="Gene3D" id="3.90.1590.10">
    <property type="entry name" value="glutathione-dependent formaldehyde- activating enzyme (gfa)"/>
    <property type="match status" value="1"/>
</dbReference>
<dbReference type="GO" id="GO:0046872">
    <property type="term" value="F:metal ion binding"/>
    <property type="evidence" value="ECO:0007669"/>
    <property type="project" value="UniProtKB-KW"/>
</dbReference>
<dbReference type="AlphaFoldDB" id="A0A0T7FR08"/>
<accession>A0A0T7FR08</accession>
<feature type="domain" description="CENP-V/GFA" evidence="6">
    <location>
        <begin position="6"/>
        <end position="118"/>
    </location>
</feature>
<keyword evidence="4" id="KW-0456">Lyase</keyword>
<keyword evidence="3" id="KW-0862">Zinc</keyword>
<dbReference type="PANTHER" id="PTHR33337:SF40">
    <property type="entry name" value="CENP-V_GFA DOMAIN-CONTAINING PROTEIN-RELATED"/>
    <property type="match status" value="1"/>
</dbReference>
<evidence type="ECO:0000256" key="1">
    <source>
        <dbReference type="ARBA" id="ARBA00005495"/>
    </source>
</evidence>
<feature type="region of interest" description="Disordered" evidence="5">
    <location>
        <begin position="134"/>
        <end position="166"/>
    </location>
</feature>
<dbReference type="SUPFAM" id="SSF51316">
    <property type="entry name" value="Mss4-like"/>
    <property type="match status" value="1"/>
</dbReference>
<dbReference type="Proteomes" id="UP000046176">
    <property type="component" value="Unassembled WGS sequence"/>
</dbReference>
<dbReference type="RefSeq" id="WP_046667884.1">
    <property type="nucleotide sequence ID" value="NZ_CCRH01000010.1"/>
</dbReference>
<dbReference type="GO" id="GO:0016846">
    <property type="term" value="F:carbon-sulfur lyase activity"/>
    <property type="evidence" value="ECO:0007669"/>
    <property type="project" value="InterPro"/>
</dbReference>